<dbReference type="SUPFAM" id="SSF103473">
    <property type="entry name" value="MFS general substrate transporter"/>
    <property type="match status" value="1"/>
</dbReference>
<feature type="transmembrane region" description="Helical" evidence="8">
    <location>
        <begin position="263"/>
        <end position="285"/>
    </location>
</feature>
<feature type="transmembrane region" description="Helical" evidence="8">
    <location>
        <begin position="231"/>
        <end position="257"/>
    </location>
</feature>
<dbReference type="InterPro" id="IPR011701">
    <property type="entry name" value="MFS"/>
</dbReference>
<reference evidence="10 11" key="1">
    <citation type="submission" date="2022-01" db="EMBL/GenBank/DDBJ databases">
        <title>Identification and Characterization of Corynebacterium sp.</title>
        <authorList>
            <person name="Luo Q."/>
            <person name="Qu P."/>
            <person name="Chen Q."/>
        </authorList>
    </citation>
    <scope>NUCLEOTIDE SEQUENCE [LARGE SCALE GENOMIC DNA]</scope>
    <source>
        <strain evidence="10 11">MC-12</strain>
    </source>
</reference>
<gene>
    <name evidence="10" type="ORF">L3H44_06545</name>
</gene>
<dbReference type="InterPro" id="IPR020846">
    <property type="entry name" value="MFS_dom"/>
</dbReference>
<keyword evidence="6 8" id="KW-1133">Transmembrane helix</keyword>
<feature type="transmembrane region" description="Helical" evidence="8">
    <location>
        <begin position="92"/>
        <end position="111"/>
    </location>
</feature>
<feature type="transmembrane region" description="Helical" evidence="8">
    <location>
        <begin position="150"/>
        <end position="169"/>
    </location>
</feature>
<accession>A0ABS9HJQ6</accession>
<keyword evidence="7 8" id="KW-0472">Membrane</keyword>
<evidence type="ECO:0000256" key="2">
    <source>
        <dbReference type="ARBA" id="ARBA00008335"/>
    </source>
</evidence>
<dbReference type="Proteomes" id="UP001200604">
    <property type="component" value="Unassembled WGS sequence"/>
</dbReference>
<dbReference type="InterPro" id="IPR036259">
    <property type="entry name" value="MFS_trans_sf"/>
</dbReference>
<keyword evidence="11" id="KW-1185">Reference proteome</keyword>
<evidence type="ECO:0000256" key="4">
    <source>
        <dbReference type="ARBA" id="ARBA00022475"/>
    </source>
</evidence>
<dbReference type="PANTHER" id="PTHR43271">
    <property type="entry name" value="BLL2771 PROTEIN"/>
    <property type="match status" value="1"/>
</dbReference>
<keyword evidence="5 8" id="KW-0812">Transmembrane</keyword>
<feature type="transmembrane region" description="Helical" evidence="8">
    <location>
        <begin position="117"/>
        <end position="138"/>
    </location>
</feature>
<dbReference type="Gene3D" id="1.20.1250.20">
    <property type="entry name" value="MFS general substrate transporter like domains"/>
    <property type="match status" value="2"/>
</dbReference>
<evidence type="ECO:0000256" key="6">
    <source>
        <dbReference type="ARBA" id="ARBA00022989"/>
    </source>
</evidence>
<feature type="transmembrane region" description="Helical" evidence="8">
    <location>
        <begin position="354"/>
        <end position="375"/>
    </location>
</feature>
<comment type="similarity">
    <text evidence="2">Belongs to the major facilitator superfamily.</text>
</comment>
<dbReference type="EMBL" id="JAKJKU010000003">
    <property type="protein sequence ID" value="MCF6774067.1"/>
    <property type="molecule type" value="Genomic_DNA"/>
</dbReference>
<evidence type="ECO:0000259" key="9">
    <source>
        <dbReference type="PROSITE" id="PS50850"/>
    </source>
</evidence>
<name>A0ABS9HJQ6_9CORY</name>
<evidence type="ECO:0000256" key="8">
    <source>
        <dbReference type="SAM" id="Phobius"/>
    </source>
</evidence>
<organism evidence="10 11">
    <name type="scientific">Corynebacterium parakroppenstedtii</name>
    <dbReference type="NCBI Taxonomy" id="2828363"/>
    <lineage>
        <taxon>Bacteria</taxon>
        <taxon>Bacillati</taxon>
        <taxon>Actinomycetota</taxon>
        <taxon>Actinomycetes</taxon>
        <taxon>Mycobacteriales</taxon>
        <taxon>Corynebacteriaceae</taxon>
        <taxon>Corynebacterium</taxon>
    </lineage>
</organism>
<protein>
    <submittedName>
        <fullName evidence="10">MFS transporter</fullName>
    </submittedName>
</protein>
<feature type="transmembrane region" description="Helical" evidence="8">
    <location>
        <begin position="381"/>
        <end position="403"/>
    </location>
</feature>
<keyword evidence="4" id="KW-1003">Cell membrane</keyword>
<feature type="transmembrane region" description="Helical" evidence="8">
    <location>
        <begin position="297"/>
        <end position="314"/>
    </location>
</feature>
<dbReference type="GeneID" id="92726932"/>
<comment type="caution">
    <text evidence="10">The sequence shown here is derived from an EMBL/GenBank/DDBJ whole genome shotgun (WGS) entry which is preliminary data.</text>
</comment>
<evidence type="ECO:0000256" key="3">
    <source>
        <dbReference type="ARBA" id="ARBA00022448"/>
    </source>
</evidence>
<feature type="transmembrane region" description="Helical" evidence="8">
    <location>
        <begin position="181"/>
        <end position="201"/>
    </location>
</feature>
<feature type="domain" description="Major facilitator superfamily (MFS) profile" evidence="9">
    <location>
        <begin position="22"/>
        <end position="408"/>
    </location>
</feature>
<feature type="transmembrane region" description="Helical" evidence="8">
    <location>
        <begin position="320"/>
        <end position="342"/>
    </location>
</feature>
<dbReference type="CDD" id="cd17324">
    <property type="entry name" value="MFS_NepI_like"/>
    <property type="match status" value="1"/>
</dbReference>
<evidence type="ECO:0000313" key="11">
    <source>
        <dbReference type="Proteomes" id="UP001200604"/>
    </source>
</evidence>
<evidence type="ECO:0000256" key="1">
    <source>
        <dbReference type="ARBA" id="ARBA00004651"/>
    </source>
</evidence>
<sequence>MVTTPDGGADSASGSNAPHTYVSLVTKSAVVLLGMTALLNLYSTQPILGEIASWAHIPTTDAAWTISTTTAGVAITAPFAGMLSDRIGRRRVILAAVAAMAALTVAALTSWSYPALLAFRCAQGMCCPFVFAVVVAYIGEEFEPPTASTLNALYVAGTALGGFSGRMVAAVLSDWAGGWRLSFLGNAVILAVTLAVTYWGLPPERHFIRTADRGVGGFFLNAGRFLRKPRIVMTVLVGFALLFQQVASFTFASLALAHPPFSLSTSAIGLIFVVFLIPTVTTPRFGALMDKWGPRRAFLASQSVSVGGLVLTLFPTIPTVIIGLALSCVGVFAGQAAGTLMVGKLAAGARSTGVGLYLTGYYVGGAIGGVAPISFYSAAGWSAVVAVVLSVVLCATAIGWWAWRPCETNTIEATHALK</sequence>
<evidence type="ECO:0000256" key="7">
    <source>
        <dbReference type="ARBA" id="ARBA00023136"/>
    </source>
</evidence>
<dbReference type="InterPro" id="IPR005829">
    <property type="entry name" value="Sugar_transporter_CS"/>
</dbReference>
<evidence type="ECO:0000313" key="10">
    <source>
        <dbReference type="EMBL" id="MCF6774067.1"/>
    </source>
</evidence>
<dbReference type="PROSITE" id="PS00216">
    <property type="entry name" value="SUGAR_TRANSPORT_1"/>
    <property type="match status" value="1"/>
</dbReference>
<evidence type="ECO:0000256" key="5">
    <source>
        <dbReference type="ARBA" id="ARBA00022692"/>
    </source>
</evidence>
<dbReference type="RefSeq" id="WP_046203665.1">
    <property type="nucleotide sequence ID" value="NZ_JAFFSY010000002.1"/>
</dbReference>
<dbReference type="PROSITE" id="PS50850">
    <property type="entry name" value="MFS"/>
    <property type="match status" value="1"/>
</dbReference>
<dbReference type="PANTHER" id="PTHR43271:SF2">
    <property type="entry name" value="BLL2771 PROTEIN"/>
    <property type="match status" value="1"/>
</dbReference>
<dbReference type="Pfam" id="PF07690">
    <property type="entry name" value="MFS_1"/>
    <property type="match status" value="2"/>
</dbReference>
<proteinExistence type="inferred from homology"/>
<feature type="transmembrane region" description="Helical" evidence="8">
    <location>
        <begin position="21"/>
        <end position="42"/>
    </location>
</feature>
<comment type="subcellular location">
    <subcellularLocation>
        <location evidence="1">Cell membrane</location>
        <topology evidence="1">Multi-pass membrane protein</topology>
    </subcellularLocation>
</comment>
<keyword evidence="3" id="KW-0813">Transport</keyword>